<protein>
    <submittedName>
        <fullName evidence="1">Uncharacterized protein</fullName>
    </submittedName>
</protein>
<sequence length="45" mass="5110">MASFYLDIPNIVTLPIIAKIDDAIDSICFRELLVISSFICVIYFI</sequence>
<accession>A0A1W1CBG5</accession>
<dbReference type="EMBL" id="FPHG01000059">
    <property type="protein sequence ID" value="SFV63114.1"/>
    <property type="molecule type" value="Genomic_DNA"/>
</dbReference>
<dbReference type="AlphaFoldDB" id="A0A1W1CBG5"/>
<gene>
    <name evidence="1" type="ORF">MNB_SV-9-1075</name>
</gene>
<proteinExistence type="predicted"/>
<evidence type="ECO:0000313" key="1">
    <source>
        <dbReference type="EMBL" id="SFV63114.1"/>
    </source>
</evidence>
<organism evidence="1">
    <name type="scientific">hydrothermal vent metagenome</name>
    <dbReference type="NCBI Taxonomy" id="652676"/>
    <lineage>
        <taxon>unclassified sequences</taxon>
        <taxon>metagenomes</taxon>
        <taxon>ecological metagenomes</taxon>
    </lineage>
</organism>
<name>A0A1W1CBG5_9ZZZZ</name>
<reference evidence="1" key="1">
    <citation type="submission" date="2016-10" db="EMBL/GenBank/DDBJ databases">
        <authorList>
            <person name="de Groot N.N."/>
        </authorList>
    </citation>
    <scope>NUCLEOTIDE SEQUENCE</scope>
</reference>